<dbReference type="Proteomes" id="UP000828390">
    <property type="component" value="Unassembled WGS sequence"/>
</dbReference>
<protein>
    <submittedName>
        <fullName evidence="1">Uncharacterized protein</fullName>
    </submittedName>
</protein>
<reference evidence="1" key="1">
    <citation type="journal article" date="2019" name="bioRxiv">
        <title>The Genome of the Zebra Mussel, Dreissena polymorpha: A Resource for Invasive Species Research.</title>
        <authorList>
            <person name="McCartney M.A."/>
            <person name="Auch B."/>
            <person name="Kono T."/>
            <person name="Mallez S."/>
            <person name="Zhang Y."/>
            <person name="Obille A."/>
            <person name="Becker A."/>
            <person name="Abrahante J.E."/>
            <person name="Garbe J."/>
            <person name="Badalamenti J.P."/>
            <person name="Herman A."/>
            <person name="Mangelson H."/>
            <person name="Liachko I."/>
            <person name="Sullivan S."/>
            <person name="Sone E.D."/>
            <person name="Koren S."/>
            <person name="Silverstein K.A.T."/>
            <person name="Beckman K.B."/>
            <person name="Gohl D.M."/>
        </authorList>
    </citation>
    <scope>NUCLEOTIDE SEQUENCE</scope>
    <source>
        <strain evidence="1">Duluth1</strain>
        <tissue evidence="1">Whole animal</tissue>
    </source>
</reference>
<dbReference type="AlphaFoldDB" id="A0A9D4RQU3"/>
<proteinExistence type="predicted"/>
<evidence type="ECO:0000313" key="1">
    <source>
        <dbReference type="EMBL" id="KAH3875653.1"/>
    </source>
</evidence>
<dbReference type="EMBL" id="JAIWYP010000002">
    <property type="protein sequence ID" value="KAH3875653.1"/>
    <property type="molecule type" value="Genomic_DNA"/>
</dbReference>
<name>A0A9D4RQU3_DREPO</name>
<sequence length="99" mass="11029">MMLDKISMKDTGGTIQRIPAVADCYVEDLSTIFNRELCSIPSSLFENDGLPRVPQRSMLANTNWKLGDCSKTKEAPEPTDDPKVMFVGRLFSSAKYPLV</sequence>
<keyword evidence="2" id="KW-1185">Reference proteome</keyword>
<comment type="caution">
    <text evidence="1">The sequence shown here is derived from an EMBL/GenBank/DDBJ whole genome shotgun (WGS) entry which is preliminary data.</text>
</comment>
<evidence type="ECO:0000313" key="2">
    <source>
        <dbReference type="Proteomes" id="UP000828390"/>
    </source>
</evidence>
<reference evidence="1" key="2">
    <citation type="submission" date="2020-11" db="EMBL/GenBank/DDBJ databases">
        <authorList>
            <person name="McCartney M.A."/>
            <person name="Auch B."/>
            <person name="Kono T."/>
            <person name="Mallez S."/>
            <person name="Becker A."/>
            <person name="Gohl D.M."/>
            <person name="Silverstein K.A.T."/>
            <person name="Koren S."/>
            <person name="Bechman K.B."/>
            <person name="Herman A."/>
            <person name="Abrahante J.E."/>
            <person name="Garbe J."/>
        </authorList>
    </citation>
    <scope>NUCLEOTIDE SEQUENCE</scope>
    <source>
        <strain evidence="1">Duluth1</strain>
        <tissue evidence="1">Whole animal</tissue>
    </source>
</reference>
<gene>
    <name evidence="1" type="ORF">DPMN_038926</name>
</gene>
<organism evidence="1 2">
    <name type="scientific">Dreissena polymorpha</name>
    <name type="common">Zebra mussel</name>
    <name type="synonym">Mytilus polymorpha</name>
    <dbReference type="NCBI Taxonomy" id="45954"/>
    <lineage>
        <taxon>Eukaryota</taxon>
        <taxon>Metazoa</taxon>
        <taxon>Spiralia</taxon>
        <taxon>Lophotrochozoa</taxon>
        <taxon>Mollusca</taxon>
        <taxon>Bivalvia</taxon>
        <taxon>Autobranchia</taxon>
        <taxon>Heteroconchia</taxon>
        <taxon>Euheterodonta</taxon>
        <taxon>Imparidentia</taxon>
        <taxon>Neoheterodontei</taxon>
        <taxon>Myida</taxon>
        <taxon>Dreissenoidea</taxon>
        <taxon>Dreissenidae</taxon>
        <taxon>Dreissena</taxon>
    </lineage>
</organism>
<accession>A0A9D4RQU3</accession>